<evidence type="ECO:0000313" key="3">
    <source>
        <dbReference type="Proteomes" id="UP000290365"/>
    </source>
</evidence>
<dbReference type="EMBL" id="CP035758">
    <property type="protein sequence ID" value="QBD78421.1"/>
    <property type="molecule type" value="Genomic_DNA"/>
</dbReference>
<name>A0A4V0YZ43_KTERU</name>
<dbReference type="RefSeq" id="WP_129889474.1">
    <property type="nucleotide sequence ID" value="NZ_CP035758.1"/>
</dbReference>
<evidence type="ECO:0000256" key="1">
    <source>
        <dbReference type="SAM" id="MobiDB-lite"/>
    </source>
</evidence>
<protein>
    <submittedName>
        <fullName evidence="2">Uncharacterized protein</fullName>
    </submittedName>
</protein>
<organism evidence="2 3">
    <name type="scientific">Ktedonosporobacter rubrisoli</name>
    <dbReference type="NCBI Taxonomy" id="2509675"/>
    <lineage>
        <taxon>Bacteria</taxon>
        <taxon>Bacillati</taxon>
        <taxon>Chloroflexota</taxon>
        <taxon>Ktedonobacteria</taxon>
        <taxon>Ktedonobacterales</taxon>
        <taxon>Ktedonosporobacteraceae</taxon>
        <taxon>Ktedonosporobacter</taxon>
    </lineage>
</organism>
<sequence>MTRKDSEKDAERSHYYSQFWLDVAAGRRIIGAPKPSEEAEQAEAEQEAAQTRKSARVAEPEDHSSNTSVDGQAETIVHPVAEPISAPEEFIEPENGTEGLELDVSDEEQDLQEMSVDDTDIPDVDLSSDEEEEDEDLYAEDEEEEEEDEDLDWSARGRKKNRPGRPVKQPLKKSRREPRRGF</sequence>
<evidence type="ECO:0000313" key="2">
    <source>
        <dbReference type="EMBL" id="QBD78421.1"/>
    </source>
</evidence>
<feature type="compositionally biased region" description="Acidic residues" evidence="1">
    <location>
        <begin position="100"/>
        <end position="152"/>
    </location>
</feature>
<dbReference type="OrthoDB" id="164780at2"/>
<reference evidence="2 3" key="1">
    <citation type="submission" date="2019-01" db="EMBL/GenBank/DDBJ databases">
        <title>Ktedonosporobacter rubrisoli SCAWS-G2.</title>
        <authorList>
            <person name="Huang Y."/>
            <person name="Yan B."/>
        </authorList>
    </citation>
    <scope>NUCLEOTIDE SEQUENCE [LARGE SCALE GENOMIC DNA]</scope>
    <source>
        <strain evidence="2 3">SCAWS-G2</strain>
    </source>
</reference>
<proteinExistence type="predicted"/>
<gene>
    <name evidence="2" type="ORF">EPA93_21445</name>
</gene>
<dbReference type="AlphaFoldDB" id="A0A4V0YZ43"/>
<dbReference type="KEGG" id="kbs:EPA93_21445"/>
<feature type="compositionally biased region" description="Basic residues" evidence="1">
    <location>
        <begin position="156"/>
        <end position="182"/>
    </location>
</feature>
<feature type="region of interest" description="Disordered" evidence="1">
    <location>
        <begin position="31"/>
        <end position="182"/>
    </location>
</feature>
<accession>A0A4V0YZ43</accession>
<dbReference type="Proteomes" id="UP000290365">
    <property type="component" value="Chromosome"/>
</dbReference>
<keyword evidence="3" id="KW-1185">Reference proteome</keyword>